<organism evidence="1 2">
    <name type="scientific">Papaver nudicaule</name>
    <name type="common">Iceland poppy</name>
    <dbReference type="NCBI Taxonomy" id="74823"/>
    <lineage>
        <taxon>Eukaryota</taxon>
        <taxon>Viridiplantae</taxon>
        <taxon>Streptophyta</taxon>
        <taxon>Embryophyta</taxon>
        <taxon>Tracheophyta</taxon>
        <taxon>Spermatophyta</taxon>
        <taxon>Magnoliopsida</taxon>
        <taxon>Ranunculales</taxon>
        <taxon>Papaveraceae</taxon>
        <taxon>Papaveroideae</taxon>
        <taxon>Papaver</taxon>
    </lineage>
</organism>
<proteinExistence type="predicted"/>
<sequence length="98" mass="11065">NDDTALLQQALTMSLNESTPSGGISLEDTYRSEATKEDQELALDGLKYEHRTCKGCSCEPPFVKFVGFHLLKISAKTYQFIVFSWILRIGTQLSDFIR</sequence>
<keyword evidence="2" id="KW-1185">Reference proteome</keyword>
<evidence type="ECO:0000313" key="2">
    <source>
        <dbReference type="Proteomes" id="UP001177140"/>
    </source>
</evidence>
<dbReference type="AlphaFoldDB" id="A0AA41RXX9"/>
<name>A0AA41RXX9_PAPNU</name>
<gene>
    <name evidence="1" type="ORF">MKW94_007109</name>
</gene>
<reference evidence="1" key="1">
    <citation type="submission" date="2022-03" db="EMBL/GenBank/DDBJ databases">
        <title>A functionally conserved STORR gene fusion in Papaver species that diverged 16.8 million years ago.</title>
        <authorList>
            <person name="Catania T."/>
        </authorList>
    </citation>
    <scope>NUCLEOTIDE SEQUENCE</scope>
    <source>
        <strain evidence="1">S-191538</strain>
    </source>
</reference>
<dbReference type="EMBL" id="JAJJMA010042062">
    <property type="protein sequence ID" value="MCL7025150.1"/>
    <property type="molecule type" value="Genomic_DNA"/>
</dbReference>
<accession>A0AA41RXX9</accession>
<protein>
    <submittedName>
        <fullName evidence="1">Uncharacterized protein</fullName>
    </submittedName>
</protein>
<feature type="non-terminal residue" evidence="1">
    <location>
        <position position="98"/>
    </location>
</feature>
<dbReference type="Proteomes" id="UP001177140">
    <property type="component" value="Unassembled WGS sequence"/>
</dbReference>
<comment type="caution">
    <text evidence="1">The sequence shown here is derived from an EMBL/GenBank/DDBJ whole genome shotgun (WGS) entry which is preliminary data.</text>
</comment>
<evidence type="ECO:0000313" key="1">
    <source>
        <dbReference type="EMBL" id="MCL7025150.1"/>
    </source>
</evidence>